<gene>
    <name evidence="1" type="ORF">Nepgr_005820</name>
</gene>
<evidence type="ECO:0000313" key="1">
    <source>
        <dbReference type="EMBL" id="GMH03981.1"/>
    </source>
</evidence>
<reference evidence="1" key="1">
    <citation type="submission" date="2023-05" db="EMBL/GenBank/DDBJ databases">
        <title>Nepenthes gracilis genome sequencing.</title>
        <authorList>
            <person name="Fukushima K."/>
        </authorList>
    </citation>
    <scope>NUCLEOTIDE SEQUENCE</scope>
    <source>
        <strain evidence="1">SING2019-196</strain>
    </source>
</reference>
<comment type="caution">
    <text evidence="1">The sequence shown here is derived from an EMBL/GenBank/DDBJ whole genome shotgun (WGS) entry which is preliminary data.</text>
</comment>
<protein>
    <submittedName>
        <fullName evidence="1">Uncharacterized protein</fullName>
    </submittedName>
</protein>
<name>A0AAD3S4B3_NEPGR</name>
<keyword evidence="2" id="KW-1185">Reference proteome</keyword>
<dbReference type="Proteomes" id="UP001279734">
    <property type="component" value="Unassembled WGS sequence"/>
</dbReference>
<proteinExistence type="predicted"/>
<evidence type="ECO:0000313" key="2">
    <source>
        <dbReference type="Proteomes" id="UP001279734"/>
    </source>
</evidence>
<sequence length="90" mass="9700">MTIKNTDLGTLEAFPGSSPCGLGNKRSFKLLRQFLAVPSSECHTPAPPQDTNLMTTQIQQQQDSAVDGRIDCGMGMAGENLEKRDEGFIG</sequence>
<dbReference type="EMBL" id="BSYO01000004">
    <property type="protein sequence ID" value="GMH03981.1"/>
    <property type="molecule type" value="Genomic_DNA"/>
</dbReference>
<organism evidence="1 2">
    <name type="scientific">Nepenthes gracilis</name>
    <name type="common">Slender pitcher plant</name>
    <dbReference type="NCBI Taxonomy" id="150966"/>
    <lineage>
        <taxon>Eukaryota</taxon>
        <taxon>Viridiplantae</taxon>
        <taxon>Streptophyta</taxon>
        <taxon>Embryophyta</taxon>
        <taxon>Tracheophyta</taxon>
        <taxon>Spermatophyta</taxon>
        <taxon>Magnoliopsida</taxon>
        <taxon>eudicotyledons</taxon>
        <taxon>Gunneridae</taxon>
        <taxon>Pentapetalae</taxon>
        <taxon>Caryophyllales</taxon>
        <taxon>Nepenthaceae</taxon>
        <taxon>Nepenthes</taxon>
    </lineage>
</organism>
<accession>A0AAD3S4B3</accession>
<dbReference type="AlphaFoldDB" id="A0AAD3S4B3"/>